<dbReference type="EMBL" id="JBEWCH010000002">
    <property type="protein sequence ID" value="MET1473557.1"/>
    <property type="molecule type" value="Genomic_DNA"/>
</dbReference>
<evidence type="ECO:0000313" key="2">
    <source>
        <dbReference type="Proteomes" id="UP001548587"/>
    </source>
</evidence>
<comment type="caution">
    <text evidence="1">The sequence shown here is derived from an EMBL/GenBank/DDBJ whole genome shotgun (WGS) entry which is preliminary data.</text>
</comment>
<dbReference type="RefSeq" id="WP_209924642.1">
    <property type="nucleotide sequence ID" value="NZ_JBEWCH010000002.1"/>
</dbReference>
<protein>
    <recommendedName>
        <fullName evidence="3">Prevent-host-death protein</fullName>
    </recommendedName>
</protein>
<accession>A0ABV2C389</accession>
<proteinExistence type="predicted"/>
<reference evidence="1 2" key="1">
    <citation type="submission" date="2024-06" db="EMBL/GenBank/DDBJ databases">
        <title>Burkholderia sola in Mexico.</title>
        <authorList>
            <person name="Estrada P."/>
        </authorList>
    </citation>
    <scope>NUCLEOTIDE SEQUENCE [LARGE SCALE GENOMIC DNA]</scope>
    <source>
        <strain evidence="1 2">CpTa8-5</strain>
    </source>
</reference>
<keyword evidence="2" id="KW-1185">Reference proteome</keyword>
<evidence type="ECO:0000313" key="1">
    <source>
        <dbReference type="EMBL" id="MET1473557.1"/>
    </source>
</evidence>
<organism evidence="1 2">
    <name type="scientific">Burkholderia sola</name>
    <dbReference type="NCBI Taxonomy" id="2843302"/>
    <lineage>
        <taxon>Bacteria</taxon>
        <taxon>Pseudomonadati</taxon>
        <taxon>Pseudomonadota</taxon>
        <taxon>Betaproteobacteria</taxon>
        <taxon>Burkholderiales</taxon>
        <taxon>Burkholderiaceae</taxon>
        <taxon>Burkholderia</taxon>
        <taxon>Burkholderia cepacia complex</taxon>
    </lineage>
</organism>
<dbReference type="Proteomes" id="UP001548587">
    <property type="component" value="Unassembled WGS sequence"/>
</dbReference>
<name>A0ABV2C389_9BURK</name>
<sequence>MNVVSAMRRGTHPVVTRGETMAAFDAFEAAFDDVPSVPIPVAKPA</sequence>
<gene>
    <name evidence="1" type="ORF">ABXL37_04790</name>
</gene>
<evidence type="ECO:0008006" key="3">
    <source>
        <dbReference type="Google" id="ProtNLM"/>
    </source>
</evidence>